<evidence type="ECO:0000313" key="3">
    <source>
        <dbReference type="Proteomes" id="UP000807115"/>
    </source>
</evidence>
<reference evidence="2" key="2">
    <citation type="submission" date="2020-10" db="EMBL/GenBank/DDBJ databases">
        <authorList>
            <person name="Cooper E.A."/>
            <person name="Brenton Z.W."/>
            <person name="Flinn B.S."/>
            <person name="Jenkins J."/>
            <person name="Shu S."/>
            <person name="Flowers D."/>
            <person name="Luo F."/>
            <person name="Wang Y."/>
            <person name="Xia P."/>
            <person name="Barry K."/>
            <person name="Daum C."/>
            <person name="Lipzen A."/>
            <person name="Yoshinaga Y."/>
            <person name="Schmutz J."/>
            <person name="Saski C."/>
            <person name="Vermerris W."/>
            <person name="Kresovich S."/>
        </authorList>
    </citation>
    <scope>NUCLEOTIDE SEQUENCE</scope>
</reference>
<name>A0A921UP49_SORBI</name>
<dbReference type="Proteomes" id="UP000807115">
    <property type="component" value="Chromosome 3"/>
</dbReference>
<feature type="compositionally biased region" description="Basic and acidic residues" evidence="1">
    <location>
        <begin position="27"/>
        <end position="58"/>
    </location>
</feature>
<reference evidence="2" key="1">
    <citation type="journal article" date="2019" name="BMC Genomics">
        <title>A new reference genome for Sorghum bicolor reveals high levels of sequence similarity between sweet and grain genotypes: implications for the genetics of sugar metabolism.</title>
        <authorList>
            <person name="Cooper E.A."/>
            <person name="Brenton Z.W."/>
            <person name="Flinn B.S."/>
            <person name="Jenkins J."/>
            <person name="Shu S."/>
            <person name="Flowers D."/>
            <person name="Luo F."/>
            <person name="Wang Y."/>
            <person name="Xia P."/>
            <person name="Barry K."/>
            <person name="Daum C."/>
            <person name="Lipzen A."/>
            <person name="Yoshinaga Y."/>
            <person name="Schmutz J."/>
            <person name="Saski C."/>
            <person name="Vermerris W."/>
            <person name="Kresovich S."/>
        </authorList>
    </citation>
    <scope>NUCLEOTIDE SEQUENCE</scope>
</reference>
<sequence length="86" mass="9642">MFFQRKNSKKVKDSEGSQKKGKHGRGKKNDAEMATEKLQAKEELGSHSDASRSKELGKPHSFRVASKEKKKRGCKLQQSINLLALS</sequence>
<dbReference type="AlphaFoldDB" id="A0A921UP49"/>
<accession>A0A921UP49</accession>
<evidence type="ECO:0000313" key="2">
    <source>
        <dbReference type="EMBL" id="KAG0538150.1"/>
    </source>
</evidence>
<feature type="region of interest" description="Disordered" evidence="1">
    <location>
        <begin position="1"/>
        <end position="75"/>
    </location>
</feature>
<organism evidence="2 3">
    <name type="scientific">Sorghum bicolor</name>
    <name type="common">Sorghum</name>
    <name type="synonym">Sorghum vulgare</name>
    <dbReference type="NCBI Taxonomy" id="4558"/>
    <lineage>
        <taxon>Eukaryota</taxon>
        <taxon>Viridiplantae</taxon>
        <taxon>Streptophyta</taxon>
        <taxon>Embryophyta</taxon>
        <taxon>Tracheophyta</taxon>
        <taxon>Spermatophyta</taxon>
        <taxon>Magnoliopsida</taxon>
        <taxon>Liliopsida</taxon>
        <taxon>Poales</taxon>
        <taxon>Poaceae</taxon>
        <taxon>PACMAD clade</taxon>
        <taxon>Panicoideae</taxon>
        <taxon>Andropogonodae</taxon>
        <taxon>Andropogoneae</taxon>
        <taxon>Sorghinae</taxon>
        <taxon>Sorghum</taxon>
    </lineage>
</organism>
<evidence type="ECO:0000256" key="1">
    <source>
        <dbReference type="SAM" id="MobiDB-lite"/>
    </source>
</evidence>
<protein>
    <submittedName>
        <fullName evidence="2">Uncharacterized protein</fullName>
    </submittedName>
</protein>
<proteinExistence type="predicted"/>
<comment type="caution">
    <text evidence="2">The sequence shown here is derived from an EMBL/GenBank/DDBJ whole genome shotgun (WGS) entry which is preliminary data.</text>
</comment>
<dbReference type="EMBL" id="CM027682">
    <property type="protein sequence ID" value="KAG0538150.1"/>
    <property type="molecule type" value="Genomic_DNA"/>
</dbReference>
<gene>
    <name evidence="2" type="ORF">BDA96_03G210600</name>
</gene>